<evidence type="ECO:0000256" key="2">
    <source>
        <dbReference type="SAM" id="SignalP"/>
    </source>
</evidence>
<dbReference type="Proteomes" id="UP001295684">
    <property type="component" value="Unassembled WGS sequence"/>
</dbReference>
<dbReference type="EMBL" id="CAMPGE010020864">
    <property type="protein sequence ID" value="CAI2379055.1"/>
    <property type="molecule type" value="Genomic_DNA"/>
</dbReference>
<sequence>MKIVLLALVICTVLLLQPTSAVYNLRRNMKSYRSIKDKLNKDVSTTEKVVDQQSKDGIGLEERSLAGSYQSNSRGSGKNNYNFQPKNTPYSSQDSDYNSYSGYDDSSADTSYQGSSNSGYNSNTSQDSYSNDSNNSQLQSSQNNQDFSSQDSSRKSENGRSLEMISEELEYQKPVDKYSGTDNMMFFDDWSPHKDRADRTYYYQKSTTIGFDPSDLGIHGIYINEADFKDVV</sequence>
<proteinExistence type="predicted"/>
<name>A0AAD2D3T9_EUPCR</name>
<accession>A0AAD2D3T9</accession>
<feature type="chain" id="PRO_5042054115" evidence="2">
    <location>
        <begin position="22"/>
        <end position="232"/>
    </location>
</feature>
<protein>
    <submittedName>
        <fullName evidence="3">Uncharacterized protein</fullName>
    </submittedName>
</protein>
<feature type="compositionally biased region" description="Low complexity" evidence="1">
    <location>
        <begin position="90"/>
        <end position="151"/>
    </location>
</feature>
<organism evidence="3 4">
    <name type="scientific">Euplotes crassus</name>
    <dbReference type="NCBI Taxonomy" id="5936"/>
    <lineage>
        <taxon>Eukaryota</taxon>
        <taxon>Sar</taxon>
        <taxon>Alveolata</taxon>
        <taxon>Ciliophora</taxon>
        <taxon>Intramacronucleata</taxon>
        <taxon>Spirotrichea</taxon>
        <taxon>Hypotrichia</taxon>
        <taxon>Euplotida</taxon>
        <taxon>Euplotidae</taxon>
        <taxon>Moneuplotes</taxon>
    </lineage>
</organism>
<gene>
    <name evidence="3" type="ORF">ECRASSUSDP1_LOCUS20463</name>
</gene>
<evidence type="ECO:0000313" key="3">
    <source>
        <dbReference type="EMBL" id="CAI2379055.1"/>
    </source>
</evidence>
<evidence type="ECO:0000313" key="4">
    <source>
        <dbReference type="Proteomes" id="UP001295684"/>
    </source>
</evidence>
<reference evidence="3" key="1">
    <citation type="submission" date="2023-07" db="EMBL/GenBank/DDBJ databases">
        <authorList>
            <consortium name="AG Swart"/>
            <person name="Singh M."/>
            <person name="Singh A."/>
            <person name="Seah K."/>
            <person name="Emmerich C."/>
        </authorList>
    </citation>
    <scope>NUCLEOTIDE SEQUENCE</scope>
    <source>
        <strain evidence="3">DP1</strain>
    </source>
</reference>
<keyword evidence="2" id="KW-0732">Signal</keyword>
<dbReference type="AlphaFoldDB" id="A0AAD2D3T9"/>
<keyword evidence="4" id="KW-1185">Reference proteome</keyword>
<feature type="compositionally biased region" description="Polar residues" evidence="1">
    <location>
        <begin position="67"/>
        <end position="89"/>
    </location>
</feature>
<feature type="signal peptide" evidence="2">
    <location>
        <begin position="1"/>
        <end position="21"/>
    </location>
</feature>
<evidence type="ECO:0000256" key="1">
    <source>
        <dbReference type="SAM" id="MobiDB-lite"/>
    </source>
</evidence>
<feature type="compositionally biased region" description="Basic and acidic residues" evidence="1">
    <location>
        <begin position="46"/>
        <end position="64"/>
    </location>
</feature>
<comment type="caution">
    <text evidence="3">The sequence shown here is derived from an EMBL/GenBank/DDBJ whole genome shotgun (WGS) entry which is preliminary data.</text>
</comment>
<feature type="region of interest" description="Disordered" evidence="1">
    <location>
        <begin position="46"/>
        <end position="160"/>
    </location>
</feature>